<protein>
    <submittedName>
        <fullName evidence="3">Uncharacterized protein</fullName>
    </submittedName>
</protein>
<gene>
    <name evidence="3" type="ORF">WIS52_28690</name>
</gene>
<evidence type="ECO:0000256" key="2">
    <source>
        <dbReference type="SAM" id="MobiDB-lite"/>
    </source>
</evidence>
<sequence>MGPFRRTPQEHPAGPLSGHKLAFPMLSADGTTAGFSGVTLGRALVYRTVDDAVCAHGCRHSCPSRWCDCGFYCFHALDDARELACAPEHRGAVLLEVAVSGRFRRYELGLRYSRQRVRSVRMRPCRCGATVAALADTGSGQRGWRRLEPVCARCVGARPVLAPERFARLAAVTLEPDDVPTGPLRPVGARGPLGPGEPDDFGAGVDSAFDDRAFGDRRFDEQDLEDRMLGDRVLGDRVLDDSAFGGPDPTTNPVATAGAVAVLTAEMALLQARLDEMARQLGRVAARLDDLEGRDEP</sequence>
<keyword evidence="1" id="KW-0175">Coiled coil</keyword>
<evidence type="ECO:0000313" key="4">
    <source>
        <dbReference type="Proteomes" id="UP001494902"/>
    </source>
</evidence>
<organism evidence="3 4">
    <name type="scientific">Pseudonocardia nematodicida</name>
    <dbReference type="NCBI Taxonomy" id="1206997"/>
    <lineage>
        <taxon>Bacteria</taxon>
        <taxon>Bacillati</taxon>
        <taxon>Actinomycetota</taxon>
        <taxon>Actinomycetes</taxon>
        <taxon>Pseudonocardiales</taxon>
        <taxon>Pseudonocardiaceae</taxon>
        <taxon>Pseudonocardia</taxon>
    </lineage>
</organism>
<keyword evidence="4" id="KW-1185">Reference proteome</keyword>
<evidence type="ECO:0000313" key="3">
    <source>
        <dbReference type="EMBL" id="MEQ3554463.1"/>
    </source>
</evidence>
<feature type="region of interest" description="Disordered" evidence="2">
    <location>
        <begin position="180"/>
        <end position="206"/>
    </location>
</feature>
<feature type="coiled-coil region" evidence="1">
    <location>
        <begin position="260"/>
        <end position="294"/>
    </location>
</feature>
<name>A0ABV1KLS5_9PSEU</name>
<evidence type="ECO:0000256" key="1">
    <source>
        <dbReference type="SAM" id="Coils"/>
    </source>
</evidence>
<accession>A0ABV1KLS5</accession>
<comment type="caution">
    <text evidence="3">The sequence shown here is derived from an EMBL/GenBank/DDBJ whole genome shotgun (WGS) entry which is preliminary data.</text>
</comment>
<reference evidence="3 4" key="1">
    <citation type="submission" date="2024-03" db="EMBL/GenBank/DDBJ databases">
        <title>Draft genome sequence of Pseudonocardia nematodicida JCM 31783.</title>
        <authorList>
            <person name="Butdee W."/>
            <person name="Duangmal K."/>
        </authorList>
    </citation>
    <scope>NUCLEOTIDE SEQUENCE [LARGE SCALE GENOMIC DNA]</scope>
    <source>
        <strain evidence="3 4">JCM 31783</strain>
    </source>
</reference>
<dbReference type="Proteomes" id="UP001494902">
    <property type="component" value="Unassembled WGS sequence"/>
</dbReference>
<proteinExistence type="predicted"/>
<dbReference type="RefSeq" id="WP_349301529.1">
    <property type="nucleotide sequence ID" value="NZ_JBEDNQ010000014.1"/>
</dbReference>
<dbReference type="EMBL" id="JBEDNQ010000014">
    <property type="protein sequence ID" value="MEQ3554463.1"/>
    <property type="molecule type" value="Genomic_DNA"/>
</dbReference>